<dbReference type="EMBL" id="KZ998854">
    <property type="protein sequence ID" value="RKO85677.1"/>
    <property type="molecule type" value="Genomic_DNA"/>
</dbReference>
<dbReference type="OrthoDB" id="341578at2759"/>
<dbReference type="GO" id="GO:0005737">
    <property type="term" value="C:cytoplasm"/>
    <property type="evidence" value="ECO:0007669"/>
    <property type="project" value="TreeGrafter"/>
</dbReference>
<protein>
    <recommendedName>
        <fullName evidence="6">Protein kinase domain-containing protein</fullName>
    </recommendedName>
</protein>
<evidence type="ECO:0000256" key="2">
    <source>
        <dbReference type="ARBA" id="ARBA00022741"/>
    </source>
</evidence>
<evidence type="ECO:0000256" key="3">
    <source>
        <dbReference type="ARBA" id="ARBA00022777"/>
    </source>
</evidence>
<accession>A0A4V1IQ85</accession>
<feature type="compositionally biased region" description="Low complexity" evidence="5">
    <location>
        <begin position="22"/>
        <end position="41"/>
    </location>
</feature>
<keyword evidence="4" id="KW-0067">ATP-binding</keyword>
<dbReference type="AlphaFoldDB" id="A0A4V1IQ85"/>
<organism evidence="7 8">
    <name type="scientific">Blyttiomyces helicus</name>
    <dbReference type="NCBI Taxonomy" id="388810"/>
    <lineage>
        <taxon>Eukaryota</taxon>
        <taxon>Fungi</taxon>
        <taxon>Fungi incertae sedis</taxon>
        <taxon>Chytridiomycota</taxon>
        <taxon>Chytridiomycota incertae sedis</taxon>
        <taxon>Chytridiomycetes</taxon>
        <taxon>Chytridiomycetes incertae sedis</taxon>
        <taxon>Blyttiomyces</taxon>
    </lineage>
</organism>
<evidence type="ECO:0000256" key="4">
    <source>
        <dbReference type="ARBA" id="ARBA00022840"/>
    </source>
</evidence>
<dbReference type="InterPro" id="IPR000719">
    <property type="entry name" value="Prot_kinase_dom"/>
</dbReference>
<gene>
    <name evidence="7" type="ORF">BDK51DRAFT_32217</name>
</gene>
<dbReference type="PANTHER" id="PTHR11042:SF187">
    <property type="entry name" value="EUKARYOTIC TRANSLATION INITIATION FACTOR 2-ALPHA KINASE 2"/>
    <property type="match status" value="1"/>
</dbReference>
<dbReference type="PROSITE" id="PS50011">
    <property type="entry name" value="PROTEIN_KINASE_DOM"/>
    <property type="match status" value="1"/>
</dbReference>
<sequence>LGTSPNEEIREAVRRSNLAYRAGRSPPSGSGSGGALAAEPGNLRWNDRTTGVGTVTYASPEQLHPSPDVPYSRNSDMYSLGIILFELLNPLGTMMERAQVLKELREGELPEDFVRKWPKEATLVLWLMSENPDNRPSARELMEFELLRHSDETDSIMSTDSASNRTTSALAVPPTQQQNTRTSIDEGVQTLALDEPHRPGRVGAAMSKFVGTLSDLAHGRRHLHPHDPIAETTAMETLQRENIELRARVAMLEARLREAGIDF</sequence>
<reference evidence="8" key="1">
    <citation type="journal article" date="2018" name="Nat. Microbiol.">
        <title>Leveraging single-cell genomics to expand the fungal tree of life.</title>
        <authorList>
            <person name="Ahrendt S.R."/>
            <person name="Quandt C.A."/>
            <person name="Ciobanu D."/>
            <person name="Clum A."/>
            <person name="Salamov A."/>
            <person name="Andreopoulos B."/>
            <person name="Cheng J.F."/>
            <person name="Woyke T."/>
            <person name="Pelin A."/>
            <person name="Henrissat B."/>
            <person name="Reynolds N.K."/>
            <person name="Benny G.L."/>
            <person name="Smith M.E."/>
            <person name="James T.Y."/>
            <person name="Grigoriev I.V."/>
        </authorList>
    </citation>
    <scope>NUCLEOTIDE SEQUENCE [LARGE SCALE GENOMIC DNA]</scope>
</reference>
<dbReference type="InterPro" id="IPR050339">
    <property type="entry name" value="CC_SR_Kinase"/>
</dbReference>
<dbReference type="PANTHER" id="PTHR11042">
    <property type="entry name" value="EUKARYOTIC TRANSLATION INITIATION FACTOR 2-ALPHA KINASE EIF2-ALPHA KINASE -RELATED"/>
    <property type="match status" value="1"/>
</dbReference>
<evidence type="ECO:0000313" key="8">
    <source>
        <dbReference type="Proteomes" id="UP000269721"/>
    </source>
</evidence>
<feature type="domain" description="Protein kinase" evidence="6">
    <location>
        <begin position="1"/>
        <end position="147"/>
    </location>
</feature>
<dbReference type="Pfam" id="PF00069">
    <property type="entry name" value="Pkinase"/>
    <property type="match status" value="1"/>
</dbReference>
<dbReference type="InterPro" id="IPR011009">
    <property type="entry name" value="Kinase-like_dom_sf"/>
</dbReference>
<evidence type="ECO:0000313" key="7">
    <source>
        <dbReference type="EMBL" id="RKO85677.1"/>
    </source>
</evidence>
<feature type="region of interest" description="Disordered" evidence="5">
    <location>
        <begin position="154"/>
        <end position="182"/>
    </location>
</feature>
<dbReference type="SUPFAM" id="SSF56112">
    <property type="entry name" value="Protein kinase-like (PK-like)"/>
    <property type="match status" value="1"/>
</dbReference>
<dbReference type="GO" id="GO:0005634">
    <property type="term" value="C:nucleus"/>
    <property type="evidence" value="ECO:0007669"/>
    <property type="project" value="TreeGrafter"/>
</dbReference>
<evidence type="ECO:0000256" key="5">
    <source>
        <dbReference type="SAM" id="MobiDB-lite"/>
    </source>
</evidence>
<keyword evidence="8" id="KW-1185">Reference proteome</keyword>
<dbReference type="GO" id="GO:0005524">
    <property type="term" value="F:ATP binding"/>
    <property type="evidence" value="ECO:0007669"/>
    <property type="project" value="UniProtKB-KW"/>
</dbReference>
<dbReference type="GO" id="GO:0004694">
    <property type="term" value="F:eukaryotic translation initiation factor 2alpha kinase activity"/>
    <property type="evidence" value="ECO:0007669"/>
    <property type="project" value="TreeGrafter"/>
</dbReference>
<keyword evidence="2" id="KW-0547">Nucleotide-binding</keyword>
<evidence type="ECO:0000256" key="1">
    <source>
        <dbReference type="ARBA" id="ARBA00022679"/>
    </source>
</evidence>
<evidence type="ECO:0000259" key="6">
    <source>
        <dbReference type="PROSITE" id="PS50011"/>
    </source>
</evidence>
<feature type="region of interest" description="Disordered" evidence="5">
    <location>
        <begin position="1"/>
        <end position="45"/>
    </location>
</feature>
<dbReference type="Gene3D" id="1.10.510.10">
    <property type="entry name" value="Transferase(Phosphotransferase) domain 1"/>
    <property type="match status" value="1"/>
</dbReference>
<name>A0A4V1IQ85_9FUNG</name>
<proteinExistence type="predicted"/>
<keyword evidence="3" id="KW-0418">Kinase</keyword>
<feature type="non-terminal residue" evidence="7">
    <location>
        <position position="1"/>
    </location>
</feature>
<keyword evidence="1" id="KW-0808">Transferase</keyword>
<feature type="compositionally biased region" description="Polar residues" evidence="5">
    <location>
        <begin position="155"/>
        <end position="182"/>
    </location>
</feature>
<dbReference type="Proteomes" id="UP000269721">
    <property type="component" value="Unassembled WGS sequence"/>
</dbReference>